<proteinExistence type="inferred from homology"/>
<dbReference type="InterPro" id="IPR001128">
    <property type="entry name" value="Cyt_P450"/>
</dbReference>
<dbReference type="PANTHER" id="PTHR46696">
    <property type="entry name" value="P450, PUTATIVE (EUROFUNG)-RELATED"/>
    <property type="match status" value="1"/>
</dbReference>
<comment type="similarity">
    <text evidence="1 7">Belongs to the cytochrome P450 family.</text>
</comment>
<keyword evidence="6 7" id="KW-0503">Monooxygenase</keyword>
<dbReference type="CDD" id="cd11030">
    <property type="entry name" value="CYP105-like"/>
    <property type="match status" value="1"/>
</dbReference>
<reference evidence="9 10" key="1">
    <citation type="submission" date="2019-03" db="EMBL/GenBank/DDBJ databases">
        <title>Draft genome sequences of novel Actinobacteria.</title>
        <authorList>
            <person name="Sahin N."/>
            <person name="Ay H."/>
            <person name="Saygin H."/>
        </authorList>
    </citation>
    <scope>NUCLEOTIDE SEQUENCE [LARGE SCALE GENOMIC DNA]</scope>
    <source>
        <strain evidence="9 10">H3C3</strain>
    </source>
</reference>
<feature type="region of interest" description="Disordered" evidence="8">
    <location>
        <begin position="1"/>
        <end position="20"/>
    </location>
</feature>
<accession>A0A4R5B5M2</accession>
<dbReference type="GO" id="GO:0005506">
    <property type="term" value="F:iron ion binding"/>
    <property type="evidence" value="ECO:0007669"/>
    <property type="project" value="InterPro"/>
</dbReference>
<dbReference type="OrthoDB" id="4133219at2"/>
<keyword evidence="3 7" id="KW-0479">Metal-binding</keyword>
<evidence type="ECO:0000256" key="1">
    <source>
        <dbReference type="ARBA" id="ARBA00010617"/>
    </source>
</evidence>
<evidence type="ECO:0000256" key="6">
    <source>
        <dbReference type="ARBA" id="ARBA00023033"/>
    </source>
</evidence>
<dbReference type="PROSITE" id="PS00086">
    <property type="entry name" value="CYTOCHROME_P450"/>
    <property type="match status" value="1"/>
</dbReference>
<keyword evidence="2 7" id="KW-0349">Heme</keyword>
<organism evidence="9 10">
    <name type="scientific">Actinomadura rubrisoli</name>
    <dbReference type="NCBI Taxonomy" id="2530368"/>
    <lineage>
        <taxon>Bacteria</taxon>
        <taxon>Bacillati</taxon>
        <taxon>Actinomycetota</taxon>
        <taxon>Actinomycetes</taxon>
        <taxon>Streptosporangiales</taxon>
        <taxon>Thermomonosporaceae</taxon>
        <taxon>Actinomadura</taxon>
    </lineage>
</organism>
<protein>
    <submittedName>
        <fullName evidence="9">Cytochrome P450</fullName>
    </submittedName>
</protein>
<dbReference type="FunFam" id="1.10.630.10:FF:000018">
    <property type="entry name" value="Cytochrome P450 monooxygenase"/>
    <property type="match status" value="1"/>
</dbReference>
<dbReference type="GO" id="GO:0016705">
    <property type="term" value="F:oxidoreductase activity, acting on paired donors, with incorporation or reduction of molecular oxygen"/>
    <property type="evidence" value="ECO:0007669"/>
    <property type="project" value="InterPro"/>
</dbReference>
<comment type="caution">
    <text evidence="9">The sequence shown here is derived from an EMBL/GenBank/DDBJ whole genome shotgun (WGS) entry which is preliminary data.</text>
</comment>
<evidence type="ECO:0000256" key="8">
    <source>
        <dbReference type="SAM" id="MobiDB-lite"/>
    </source>
</evidence>
<dbReference type="PRINTS" id="PR00385">
    <property type="entry name" value="P450"/>
</dbReference>
<keyword evidence="10" id="KW-1185">Reference proteome</keyword>
<keyword evidence="4 7" id="KW-0560">Oxidoreductase</keyword>
<evidence type="ECO:0000313" key="9">
    <source>
        <dbReference type="EMBL" id="TDD79666.1"/>
    </source>
</evidence>
<dbReference type="Gene3D" id="1.10.630.10">
    <property type="entry name" value="Cytochrome P450"/>
    <property type="match status" value="1"/>
</dbReference>
<evidence type="ECO:0000256" key="3">
    <source>
        <dbReference type="ARBA" id="ARBA00022723"/>
    </source>
</evidence>
<evidence type="ECO:0000256" key="5">
    <source>
        <dbReference type="ARBA" id="ARBA00023004"/>
    </source>
</evidence>
<dbReference type="AlphaFoldDB" id="A0A4R5B5M2"/>
<dbReference type="RefSeq" id="WP_131898189.1">
    <property type="nucleotide sequence ID" value="NZ_SMKU01000169.1"/>
</dbReference>
<gene>
    <name evidence="9" type="ORF">E1298_27330</name>
</gene>
<name>A0A4R5B5M2_9ACTN</name>
<dbReference type="PRINTS" id="PR00359">
    <property type="entry name" value="BP450"/>
</dbReference>
<dbReference type="InterPro" id="IPR002397">
    <property type="entry name" value="Cyt_P450_B"/>
</dbReference>
<evidence type="ECO:0000256" key="2">
    <source>
        <dbReference type="ARBA" id="ARBA00022617"/>
    </source>
</evidence>
<dbReference type="SUPFAM" id="SSF48264">
    <property type="entry name" value="Cytochrome P450"/>
    <property type="match status" value="1"/>
</dbReference>
<dbReference type="InterPro" id="IPR036396">
    <property type="entry name" value="Cyt_P450_sf"/>
</dbReference>
<dbReference type="GO" id="GO:0004497">
    <property type="term" value="F:monooxygenase activity"/>
    <property type="evidence" value="ECO:0007669"/>
    <property type="project" value="UniProtKB-KW"/>
</dbReference>
<keyword evidence="5 7" id="KW-0408">Iron</keyword>
<evidence type="ECO:0000256" key="7">
    <source>
        <dbReference type="RuleBase" id="RU000461"/>
    </source>
</evidence>
<dbReference type="PANTHER" id="PTHR46696:SF1">
    <property type="entry name" value="CYTOCHROME P450 YJIB-RELATED"/>
    <property type="match status" value="1"/>
</dbReference>
<dbReference type="Pfam" id="PF00067">
    <property type="entry name" value="p450"/>
    <property type="match status" value="1"/>
</dbReference>
<dbReference type="InterPro" id="IPR017972">
    <property type="entry name" value="Cyt_P450_CS"/>
</dbReference>
<sequence length="386" mass="43027">MAPQFPGRRTDPFHPPAELAVGPPARVRLRNGSEHWLISRLDEARDVLTDPRFSADDQHPGFPRAFPLPPEPGALSFLRMDDPEHGRLRRVLTTEFTVRRINAMRPAIERMVDDLLDGLEPPVDLVSRFAFPLPSLVICDLLGVPYADHDFFQERSMASLSLVLSKEETAAALADLGEYLSRLVRDKVRRPTDDLLGRVAERRVITGELTEDELAVMARLLLVAGHETTANLLAFGTLSLLRHPAQLAALRADPALVRPAVEELLRHLTITHLGLPRVALEPVDVGDVRVSAGEGVLVYLSSANRDADHFEEPDALNIHRPPVHHVAFGYGMHQCIGQTLARVELDVAFARLFARFPDLRLDCDVSDIRFRDGEFVYGVHALPVTW</sequence>
<evidence type="ECO:0000313" key="10">
    <source>
        <dbReference type="Proteomes" id="UP000294513"/>
    </source>
</evidence>
<dbReference type="GO" id="GO:0020037">
    <property type="term" value="F:heme binding"/>
    <property type="evidence" value="ECO:0007669"/>
    <property type="project" value="InterPro"/>
</dbReference>
<evidence type="ECO:0000256" key="4">
    <source>
        <dbReference type="ARBA" id="ARBA00023002"/>
    </source>
</evidence>
<dbReference type="Proteomes" id="UP000294513">
    <property type="component" value="Unassembled WGS sequence"/>
</dbReference>
<dbReference type="EMBL" id="SMKU01000169">
    <property type="protein sequence ID" value="TDD79666.1"/>
    <property type="molecule type" value="Genomic_DNA"/>
</dbReference>